<evidence type="ECO:0000256" key="4">
    <source>
        <dbReference type="ARBA" id="ARBA00022801"/>
    </source>
</evidence>
<dbReference type="RefSeq" id="WP_271054614.1">
    <property type="nucleotide sequence ID" value="NZ_JAQIIO010000006.1"/>
</dbReference>
<accession>A0ABT4W511</accession>
<evidence type="ECO:0000259" key="6">
    <source>
        <dbReference type="Pfam" id="PF03755"/>
    </source>
</evidence>
<dbReference type="PANTHER" id="PTHR30636">
    <property type="entry name" value="UPF0701 PROTEIN YICC"/>
    <property type="match status" value="1"/>
</dbReference>
<dbReference type="InterPro" id="IPR013551">
    <property type="entry name" value="YicC-like_C"/>
</dbReference>
<evidence type="ECO:0000256" key="5">
    <source>
        <dbReference type="ARBA" id="ARBA00035648"/>
    </source>
</evidence>
<dbReference type="NCBIfam" id="TIGR00255">
    <property type="entry name" value="YicC/YloC family endoribonuclease"/>
    <property type="match status" value="1"/>
</dbReference>
<dbReference type="InterPro" id="IPR005229">
    <property type="entry name" value="YicC/YloC-like"/>
</dbReference>
<evidence type="ECO:0000259" key="7">
    <source>
        <dbReference type="Pfam" id="PF08340"/>
    </source>
</evidence>
<keyword evidence="2" id="KW-0540">Nuclease</keyword>
<keyword evidence="4" id="KW-0378">Hydrolase</keyword>
<sequence>MAQSMTGFASATGENGIYGWSWDMRSVNARGLDMRLRLPDWIAGLDEVLRRELKKHVTRGNVSVGLRVTRNDETGQVAISPSGLANALTLLDTISAEAKANGVDVAPVAVSDIAQMRGVLEISSGSNEDTKALLDAFKKQIPDLVAQFVSERTREGTELIKILSSQVEEVGQLIDKAVTMLDDRQDAQKQTLVTALSRVLDNTDGVDADRLSQELALIAVKTDVREEIDRLRAHVAAAQEHLESDGPIGRKLDFLMQEFNREANTLCSKAQFKELTAVGLDLKHVIDQMREQVQNLE</sequence>
<feature type="domain" description="Endoribonuclease YicC-like C-terminal" evidence="7">
    <location>
        <begin position="182"/>
        <end position="297"/>
    </location>
</feature>
<dbReference type="EMBL" id="JAQIIO010000006">
    <property type="protein sequence ID" value="MDA5094907.1"/>
    <property type="molecule type" value="Genomic_DNA"/>
</dbReference>
<evidence type="ECO:0000256" key="3">
    <source>
        <dbReference type="ARBA" id="ARBA00022759"/>
    </source>
</evidence>
<name>A0ABT4W511_9RHOB</name>
<dbReference type="PANTHER" id="PTHR30636:SF3">
    <property type="entry name" value="UPF0701 PROTEIN YICC"/>
    <property type="match status" value="1"/>
</dbReference>
<keyword evidence="9" id="KW-1185">Reference proteome</keyword>
<evidence type="ECO:0000313" key="9">
    <source>
        <dbReference type="Proteomes" id="UP001528040"/>
    </source>
</evidence>
<dbReference type="InterPro" id="IPR013527">
    <property type="entry name" value="YicC-like_N"/>
</dbReference>
<comment type="caution">
    <text evidence="8">The sequence shown here is derived from an EMBL/GenBank/DDBJ whole genome shotgun (WGS) entry which is preliminary data.</text>
</comment>
<organism evidence="8 9">
    <name type="scientific">Aliiroseovarius salicola</name>
    <dbReference type="NCBI Taxonomy" id="3009082"/>
    <lineage>
        <taxon>Bacteria</taxon>
        <taxon>Pseudomonadati</taxon>
        <taxon>Pseudomonadota</taxon>
        <taxon>Alphaproteobacteria</taxon>
        <taxon>Rhodobacterales</taxon>
        <taxon>Paracoccaceae</taxon>
        <taxon>Aliiroseovarius</taxon>
    </lineage>
</organism>
<evidence type="ECO:0000256" key="1">
    <source>
        <dbReference type="ARBA" id="ARBA00001968"/>
    </source>
</evidence>
<keyword evidence="3" id="KW-0255">Endonuclease</keyword>
<dbReference type="Proteomes" id="UP001528040">
    <property type="component" value="Unassembled WGS sequence"/>
</dbReference>
<reference evidence="8 9" key="1">
    <citation type="submission" date="2023-01" db="EMBL/GenBank/DDBJ databases">
        <authorList>
            <person name="Yoon J.-W."/>
        </authorList>
    </citation>
    <scope>NUCLEOTIDE SEQUENCE [LARGE SCALE GENOMIC DNA]</scope>
    <source>
        <strain evidence="8 9">KMU-50</strain>
    </source>
</reference>
<dbReference type="Pfam" id="PF08340">
    <property type="entry name" value="YicC-like_C"/>
    <property type="match status" value="1"/>
</dbReference>
<comment type="cofactor">
    <cofactor evidence="1">
        <name>a divalent metal cation</name>
        <dbReference type="ChEBI" id="CHEBI:60240"/>
    </cofactor>
</comment>
<protein>
    <submittedName>
        <fullName evidence="8">YicC family protein</fullName>
    </submittedName>
</protein>
<gene>
    <name evidence="8" type="ORF">O2N63_12505</name>
</gene>
<proteinExistence type="inferred from homology"/>
<evidence type="ECO:0000256" key="2">
    <source>
        <dbReference type="ARBA" id="ARBA00022722"/>
    </source>
</evidence>
<evidence type="ECO:0000313" key="8">
    <source>
        <dbReference type="EMBL" id="MDA5094907.1"/>
    </source>
</evidence>
<dbReference type="Pfam" id="PF03755">
    <property type="entry name" value="YicC-like_N"/>
    <property type="match status" value="1"/>
</dbReference>
<comment type="similarity">
    <text evidence="5">Belongs to the YicC/YloC family.</text>
</comment>
<feature type="domain" description="Endoribonuclease YicC-like N-terminal" evidence="6">
    <location>
        <begin position="3"/>
        <end position="159"/>
    </location>
</feature>